<accession>A0A6J5PA20</accession>
<organism evidence="1">
    <name type="scientific">uncultured Caudovirales phage</name>
    <dbReference type="NCBI Taxonomy" id="2100421"/>
    <lineage>
        <taxon>Viruses</taxon>
        <taxon>Duplodnaviria</taxon>
        <taxon>Heunggongvirae</taxon>
        <taxon>Uroviricota</taxon>
        <taxon>Caudoviricetes</taxon>
        <taxon>Peduoviridae</taxon>
        <taxon>Maltschvirus</taxon>
        <taxon>Maltschvirus maltsch</taxon>
    </lineage>
</organism>
<proteinExistence type="predicted"/>
<evidence type="ECO:0000313" key="1">
    <source>
        <dbReference type="EMBL" id="CAB4167972.1"/>
    </source>
</evidence>
<name>A0A6J5PA20_9CAUD</name>
<dbReference type="EMBL" id="LR796806">
    <property type="protein sequence ID" value="CAB4167972.1"/>
    <property type="molecule type" value="Genomic_DNA"/>
</dbReference>
<gene>
    <name evidence="1" type="ORF">UFOVP858_86</name>
</gene>
<reference evidence="1" key="1">
    <citation type="submission" date="2020-04" db="EMBL/GenBank/DDBJ databases">
        <authorList>
            <person name="Chiriac C."/>
            <person name="Salcher M."/>
            <person name="Ghai R."/>
            <person name="Kavagutti S V."/>
        </authorList>
    </citation>
    <scope>NUCLEOTIDE SEQUENCE</scope>
</reference>
<sequence length="178" mass="20260">MAHDAYLSGAVVVPVGSRVTCDPPPTDTDEDYLVLVKDSKVAVAGLKAIGFEYSSTPEQIEKYEQLNQSAQWKFTSLWFGDINYIVTDSQFFFERFLTATYVCKTLNLLKKEDRIMVFEAIRGGTFYHKMGTEWHPPYGDWIKHEKSDSMHTEGLVDDLTANVMHNEGRIPLKAEPPF</sequence>
<protein>
    <submittedName>
        <fullName evidence="1">Uncharacterized protein</fullName>
    </submittedName>
</protein>